<dbReference type="Pfam" id="PF02771">
    <property type="entry name" value="Acyl-CoA_dh_N"/>
    <property type="match status" value="1"/>
</dbReference>
<comment type="cofactor">
    <cofactor evidence="1 5">
        <name>FAD</name>
        <dbReference type="ChEBI" id="CHEBI:57692"/>
    </cofactor>
</comment>
<dbReference type="Gene3D" id="1.10.540.10">
    <property type="entry name" value="Acyl-CoA dehydrogenase/oxidase, N-terminal domain"/>
    <property type="match status" value="1"/>
</dbReference>
<dbReference type="InterPro" id="IPR009100">
    <property type="entry name" value="AcylCoA_DH/oxidase_NM_dom_sf"/>
</dbReference>
<proteinExistence type="inferred from homology"/>
<evidence type="ECO:0000259" key="8">
    <source>
        <dbReference type="Pfam" id="PF02771"/>
    </source>
</evidence>
<dbReference type="EMBL" id="CP110615">
    <property type="protein sequence ID" value="UZJ25070.1"/>
    <property type="molecule type" value="Genomic_DNA"/>
</dbReference>
<evidence type="ECO:0000313" key="9">
    <source>
        <dbReference type="EMBL" id="UZJ25070.1"/>
    </source>
</evidence>
<sequence length="383" mass="40484">MDLTLSQEHQALKESAAAFVDKEVVPHAPAWDRAQEVDRGIVAKLGAAGLLGLGVPEEMGGSGGDMFAYALAIEELGRGDQAIRGIVSVSLGLVAKSIVKYGTPEQQERWLPGLCSGEQLACFGLTEPGTGSDAGALTTKAVKDGDSYRITGSKQFITNGNWADVALVMARTGGEGARGVSAFLVPTDSEGFSATKIHDKLGLRGQDTAALHLDDVVVPASAMLGEEGRGFTVAMTALDRGRTSIAASAVGLATACLDAALSYAQERTQFGKKVAGFQLVQQLLVETQVERDAARLLVWKACDLADHDQPFRNEASAAKYYAAEMAVRAANRCVQVYGGYGFTEEYPLAKYLRDARVLTLYEGTTQVQTLLLGRALTGVSAFV</sequence>
<evidence type="ECO:0000313" key="10">
    <source>
        <dbReference type="Proteomes" id="UP001164965"/>
    </source>
</evidence>
<dbReference type="PIRSF" id="PIRSF016578">
    <property type="entry name" value="HsaA"/>
    <property type="match status" value="1"/>
</dbReference>
<feature type="domain" description="Acyl-CoA dehydrogenase/oxidase C-terminal" evidence="6">
    <location>
        <begin position="228"/>
        <end position="376"/>
    </location>
</feature>
<dbReference type="InterPro" id="IPR009075">
    <property type="entry name" value="AcylCo_DH/oxidase_C"/>
</dbReference>
<evidence type="ECO:0000256" key="2">
    <source>
        <dbReference type="ARBA" id="ARBA00009347"/>
    </source>
</evidence>
<evidence type="ECO:0000259" key="7">
    <source>
        <dbReference type="Pfam" id="PF02770"/>
    </source>
</evidence>
<evidence type="ECO:0000259" key="6">
    <source>
        <dbReference type="Pfam" id="PF00441"/>
    </source>
</evidence>
<dbReference type="PANTHER" id="PTHR43884">
    <property type="entry name" value="ACYL-COA DEHYDROGENASE"/>
    <property type="match status" value="1"/>
</dbReference>
<keyword evidence="5" id="KW-0560">Oxidoreductase</keyword>
<dbReference type="Proteomes" id="UP001164965">
    <property type="component" value="Chromosome"/>
</dbReference>
<dbReference type="SUPFAM" id="SSF47203">
    <property type="entry name" value="Acyl-CoA dehydrogenase C-terminal domain-like"/>
    <property type="match status" value="1"/>
</dbReference>
<reference evidence="9" key="1">
    <citation type="submission" date="2022-10" db="EMBL/GenBank/DDBJ databases">
        <title>Rhodococcus sp.75.</title>
        <authorList>
            <person name="Sun M."/>
        </authorList>
    </citation>
    <scope>NUCLEOTIDE SEQUENCE</scope>
    <source>
        <strain evidence="9">75</strain>
    </source>
</reference>
<evidence type="ECO:0000256" key="3">
    <source>
        <dbReference type="ARBA" id="ARBA00022630"/>
    </source>
</evidence>
<name>A0ABY6P0A8_9NOCA</name>
<feature type="domain" description="Acyl-CoA oxidase/dehydrogenase middle" evidence="7">
    <location>
        <begin position="122"/>
        <end position="216"/>
    </location>
</feature>
<dbReference type="PROSITE" id="PS00073">
    <property type="entry name" value="ACYL_COA_DH_2"/>
    <property type="match status" value="1"/>
</dbReference>
<dbReference type="Gene3D" id="1.20.140.10">
    <property type="entry name" value="Butyryl-CoA Dehydrogenase, subunit A, domain 3"/>
    <property type="match status" value="1"/>
</dbReference>
<evidence type="ECO:0000256" key="4">
    <source>
        <dbReference type="ARBA" id="ARBA00022827"/>
    </source>
</evidence>
<evidence type="ECO:0000256" key="1">
    <source>
        <dbReference type="ARBA" id="ARBA00001974"/>
    </source>
</evidence>
<dbReference type="InterPro" id="IPR036250">
    <property type="entry name" value="AcylCo_DH-like_C"/>
</dbReference>
<accession>A0ABY6P0A8</accession>
<dbReference type="RefSeq" id="WP_265383176.1">
    <property type="nucleotide sequence ID" value="NZ_CP110615.1"/>
</dbReference>
<dbReference type="InterPro" id="IPR013786">
    <property type="entry name" value="AcylCoA_DH/ox_N"/>
</dbReference>
<dbReference type="Pfam" id="PF02770">
    <property type="entry name" value="Acyl-CoA_dh_M"/>
    <property type="match status" value="1"/>
</dbReference>
<dbReference type="Gene3D" id="2.40.110.10">
    <property type="entry name" value="Butyryl-CoA Dehydrogenase, subunit A, domain 2"/>
    <property type="match status" value="1"/>
</dbReference>
<dbReference type="InterPro" id="IPR037069">
    <property type="entry name" value="AcylCoA_DH/ox_N_sf"/>
</dbReference>
<dbReference type="Pfam" id="PF00441">
    <property type="entry name" value="Acyl-CoA_dh_1"/>
    <property type="match status" value="1"/>
</dbReference>
<dbReference type="InterPro" id="IPR006089">
    <property type="entry name" value="Acyl-CoA_DH_CS"/>
</dbReference>
<keyword evidence="10" id="KW-1185">Reference proteome</keyword>
<evidence type="ECO:0000256" key="5">
    <source>
        <dbReference type="RuleBase" id="RU362125"/>
    </source>
</evidence>
<dbReference type="InterPro" id="IPR046373">
    <property type="entry name" value="Acyl-CoA_Oxase/DH_mid-dom_sf"/>
</dbReference>
<dbReference type="PANTHER" id="PTHR43884:SF12">
    <property type="entry name" value="ISOVALERYL-COA DEHYDROGENASE, MITOCHONDRIAL-RELATED"/>
    <property type="match status" value="1"/>
</dbReference>
<gene>
    <name evidence="9" type="ORF">RHODO2019_00725</name>
</gene>
<protein>
    <submittedName>
        <fullName evidence="9">Acyl-CoA dehydrogenase family protein</fullName>
    </submittedName>
</protein>
<comment type="similarity">
    <text evidence="2 5">Belongs to the acyl-CoA dehydrogenase family.</text>
</comment>
<keyword evidence="3 5" id="KW-0285">Flavoprotein</keyword>
<dbReference type="SUPFAM" id="SSF56645">
    <property type="entry name" value="Acyl-CoA dehydrogenase NM domain-like"/>
    <property type="match status" value="1"/>
</dbReference>
<feature type="domain" description="Acyl-CoA dehydrogenase/oxidase N-terminal" evidence="8">
    <location>
        <begin position="6"/>
        <end position="118"/>
    </location>
</feature>
<dbReference type="InterPro" id="IPR006091">
    <property type="entry name" value="Acyl-CoA_Oxase/DH_mid-dom"/>
</dbReference>
<keyword evidence="4 5" id="KW-0274">FAD</keyword>
<organism evidence="9 10">
    <name type="scientific">Rhodococcus antarcticus</name>
    <dbReference type="NCBI Taxonomy" id="2987751"/>
    <lineage>
        <taxon>Bacteria</taxon>
        <taxon>Bacillati</taxon>
        <taxon>Actinomycetota</taxon>
        <taxon>Actinomycetes</taxon>
        <taxon>Mycobacteriales</taxon>
        <taxon>Nocardiaceae</taxon>
        <taxon>Rhodococcus</taxon>
    </lineage>
</organism>